<keyword evidence="3" id="KW-0378">Hydrolase</keyword>
<evidence type="ECO:0000313" key="3">
    <source>
        <dbReference type="EMBL" id="JAC75381.1"/>
    </source>
</evidence>
<name>A0A061RXS8_9CHLO</name>
<evidence type="ECO:0000259" key="2">
    <source>
        <dbReference type="Pfam" id="PF00326"/>
    </source>
</evidence>
<dbReference type="PANTHER" id="PTHR47381">
    <property type="entry name" value="ALPHA/BETA-HYDROLASES SUPERFAMILY PROTEIN"/>
    <property type="match status" value="1"/>
</dbReference>
<dbReference type="GO" id="GO:0006508">
    <property type="term" value="P:proteolysis"/>
    <property type="evidence" value="ECO:0007669"/>
    <property type="project" value="InterPro"/>
</dbReference>
<feature type="compositionally biased region" description="Low complexity" evidence="1">
    <location>
        <begin position="61"/>
        <end position="72"/>
    </location>
</feature>
<gene>
    <name evidence="3" type="ORF">TSPGSL018_23265</name>
</gene>
<proteinExistence type="predicted"/>
<dbReference type="Gene3D" id="3.40.50.1820">
    <property type="entry name" value="alpha/beta hydrolase"/>
    <property type="match status" value="1"/>
</dbReference>
<evidence type="ECO:0000256" key="1">
    <source>
        <dbReference type="SAM" id="MobiDB-lite"/>
    </source>
</evidence>
<dbReference type="EMBL" id="GBEZ01010278">
    <property type="protein sequence ID" value="JAC75381.1"/>
    <property type="molecule type" value="Transcribed_RNA"/>
</dbReference>
<feature type="region of interest" description="Disordered" evidence="1">
    <location>
        <begin position="56"/>
        <end position="83"/>
    </location>
</feature>
<accession>A0A061RXS8</accession>
<dbReference type="GO" id="GO:0008236">
    <property type="term" value="F:serine-type peptidase activity"/>
    <property type="evidence" value="ECO:0007669"/>
    <property type="project" value="InterPro"/>
</dbReference>
<dbReference type="InterPro" id="IPR029058">
    <property type="entry name" value="AB_hydrolase_fold"/>
</dbReference>
<reference evidence="3" key="1">
    <citation type="submission" date="2014-05" db="EMBL/GenBank/DDBJ databases">
        <title>The transcriptome of the halophilic microalga Tetraselmis sp. GSL018 isolated from the Great Salt Lake, Utah.</title>
        <authorList>
            <person name="Jinkerson R.E."/>
            <person name="D'Adamo S."/>
            <person name="Posewitz M.C."/>
        </authorList>
    </citation>
    <scope>NUCLEOTIDE SEQUENCE</scope>
    <source>
        <strain evidence="3">GSL018</strain>
    </source>
</reference>
<dbReference type="Pfam" id="PF00326">
    <property type="entry name" value="Peptidase_S9"/>
    <property type="match status" value="1"/>
</dbReference>
<dbReference type="AlphaFoldDB" id="A0A061RXS8"/>
<organism evidence="3">
    <name type="scientific">Tetraselmis sp. GSL018</name>
    <dbReference type="NCBI Taxonomy" id="582737"/>
    <lineage>
        <taxon>Eukaryota</taxon>
        <taxon>Viridiplantae</taxon>
        <taxon>Chlorophyta</taxon>
        <taxon>core chlorophytes</taxon>
        <taxon>Chlorodendrophyceae</taxon>
        <taxon>Chlorodendrales</taxon>
        <taxon>Chlorodendraceae</taxon>
        <taxon>Tetraselmis</taxon>
    </lineage>
</organism>
<feature type="domain" description="Peptidase S9 prolyl oligopeptidase catalytic" evidence="2">
    <location>
        <begin position="204"/>
        <end position="403"/>
    </location>
</feature>
<sequence length="413" mass="44855">MGASDAAPQIAACVTASAVAVWFGLGTPGLRFLSKRREEARSARCRKVLLDAVSRGRERSSPSVESEVSTGSNSQQLGASQKGGSGFFDEMAKTLQKSFSFPEGYLDPENVGYEMEKAVIESEEGSKQGRVPAVIFSKASKRRKPSPAVIVIHATGKSKTSVYTHLRRFADMGFVAVGIDCRYHGERAFGEKPKQAYADALVRAWRGSGERPFLLDNVWDVMHVVDYLSQRADVDADRIGLTGISLGGMITWLAAAVDTRVAAAAPLIGVHGFKWALNNNAWQARAESIPEVFREAAKDLGKEELDAEVVRSVWDKIAPGLVDKFDSPRSLPAIAPRPLLVLNGEEDPRCPVKSLLQAADAARHSYQVLGSPDKFEVYVQDGCGHQATDEMHRAALEFFVQHLRPSDTNGVAA</sequence>
<dbReference type="PANTHER" id="PTHR47381:SF3">
    <property type="entry name" value="ALPHA_BETA-HYDROLASES SUPERFAMILY PROTEIN"/>
    <property type="match status" value="1"/>
</dbReference>
<protein>
    <submittedName>
        <fullName evidence="3">Alpha beta-hydrolases superfamily protein</fullName>
    </submittedName>
</protein>
<dbReference type="InterPro" id="IPR001375">
    <property type="entry name" value="Peptidase_S9_cat"/>
</dbReference>
<dbReference type="SUPFAM" id="SSF53474">
    <property type="entry name" value="alpha/beta-Hydrolases"/>
    <property type="match status" value="1"/>
</dbReference>